<proteinExistence type="predicted"/>
<sequence length="45" mass="5281">MLEADDSGNYDLYIKHFELKDLIGFTKERFESDVKQMHEKMASGI</sequence>
<evidence type="ECO:0000313" key="1">
    <source>
        <dbReference type="EMBL" id="ETX11669.1"/>
    </source>
</evidence>
<dbReference type="OrthoDB" id="6105269at2"/>
<dbReference type="AlphaFoldDB" id="X7E6H1"/>
<dbReference type="STRING" id="1122207.MUS1_10160"/>
<name>X7E6H1_9GAMM</name>
<dbReference type="Proteomes" id="UP000054058">
    <property type="component" value="Unassembled WGS sequence"/>
</dbReference>
<accession>X7E6H1</accession>
<keyword evidence="2" id="KW-1185">Reference proteome</keyword>
<dbReference type="PATRIC" id="fig|1122207.3.peg.1177"/>
<dbReference type="EMBL" id="JAMB01000003">
    <property type="protein sequence ID" value="ETX11669.1"/>
    <property type="molecule type" value="Genomic_DNA"/>
</dbReference>
<dbReference type="RefSeq" id="WP_156924863.1">
    <property type="nucleotide sequence ID" value="NZ_JAMB01000003.1"/>
</dbReference>
<gene>
    <name evidence="1" type="ORF">MUS1_10160</name>
</gene>
<evidence type="ECO:0000313" key="2">
    <source>
        <dbReference type="Proteomes" id="UP000054058"/>
    </source>
</evidence>
<comment type="caution">
    <text evidence="1">The sequence shown here is derived from an EMBL/GenBank/DDBJ whole genome shotgun (WGS) entry which is preliminary data.</text>
</comment>
<reference evidence="1 2" key="1">
    <citation type="submission" date="2014-01" db="EMBL/GenBank/DDBJ databases">
        <title>Marinomonas ushuaiensis DSM 15871 Genome Sequencing.</title>
        <authorList>
            <person name="Lai Q."/>
            <person name="Shao Z.S."/>
        </authorList>
    </citation>
    <scope>NUCLEOTIDE SEQUENCE [LARGE SCALE GENOMIC DNA]</scope>
    <source>
        <strain evidence="1 2">DSM 15871</strain>
    </source>
</reference>
<protein>
    <submittedName>
        <fullName evidence="1">Uncharacterized protein</fullName>
    </submittedName>
</protein>
<organism evidence="1 2">
    <name type="scientific">Marinomonas ushuaiensis DSM 15871</name>
    <dbReference type="NCBI Taxonomy" id="1122207"/>
    <lineage>
        <taxon>Bacteria</taxon>
        <taxon>Pseudomonadati</taxon>
        <taxon>Pseudomonadota</taxon>
        <taxon>Gammaproteobacteria</taxon>
        <taxon>Oceanospirillales</taxon>
        <taxon>Oceanospirillaceae</taxon>
        <taxon>Marinomonas</taxon>
    </lineage>
</organism>